<feature type="compositionally biased region" description="Polar residues" evidence="1">
    <location>
        <begin position="168"/>
        <end position="207"/>
    </location>
</feature>
<feature type="region of interest" description="Disordered" evidence="1">
    <location>
        <begin position="165"/>
        <end position="259"/>
    </location>
</feature>
<name>A0A9Q7WJ01_9MYCO</name>
<organism evidence="2 3">
    <name type="scientific">Mycobacteroides abscessus subsp. bolletii</name>
    <dbReference type="NCBI Taxonomy" id="319705"/>
    <lineage>
        <taxon>Bacteria</taxon>
        <taxon>Bacillati</taxon>
        <taxon>Actinomycetota</taxon>
        <taxon>Actinomycetes</taxon>
        <taxon>Mycobacteriales</taxon>
        <taxon>Mycobacteriaceae</taxon>
        <taxon>Mycobacteroides</taxon>
        <taxon>Mycobacteroides abscessus</taxon>
    </lineage>
</organism>
<evidence type="ECO:0000313" key="2">
    <source>
        <dbReference type="EMBL" id="SHX42854.1"/>
    </source>
</evidence>
<comment type="caution">
    <text evidence="2">The sequence shown here is derived from an EMBL/GenBank/DDBJ whole genome shotgun (WGS) entry which is preliminary data.</text>
</comment>
<evidence type="ECO:0000313" key="3">
    <source>
        <dbReference type="Proteomes" id="UP000185183"/>
    </source>
</evidence>
<protein>
    <submittedName>
        <fullName evidence="2">Uncharacterized protein</fullName>
    </submittedName>
</protein>
<dbReference type="Proteomes" id="UP000185183">
    <property type="component" value="Unassembled WGS sequence"/>
</dbReference>
<reference evidence="2 3" key="1">
    <citation type="submission" date="2016-11" db="EMBL/GenBank/DDBJ databases">
        <authorList>
            <consortium name="Pathogen Informatics"/>
        </authorList>
    </citation>
    <scope>NUCLEOTIDE SEQUENCE [LARGE SCALE GENOMIC DNA]</scope>
    <source>
        <strain evidence="2 3">968</strain>
    </source>
</reference>
<sequence length="342" mass="37742">MAREYARIRISIAGDDHVEQLTPAAQWLYFRILIPDPKLSHCGVTDWRPKRLINKAAGLTLDYIKTAAAELERERFALFDEDTEEVLVRAYIRSEELLRNPKMAVAVADAYLGVFSRQLKAVIASEVHRDKGEHPDYSSWTHAISRESVELLLTAKTSDEVPYINAFGNRNSDPEQVSTTNRNGNGVTNQKGNPDPGTETQSETQADSLHLHIQPNSLQPAPSRGYVSTEGHQSDEPDSANPPPPHCPSHPGGTEAPCRACGDARVARERWDRANSEQQRGQREAEQQAAYEAKLAAIELCELCDDDGYRGTHVCDHVDRGTTAAKGSALARAALEKNPGDE</sequence>
<dbReference type="AlphaFoldDB" id="A0A9Q7WJ01"/>
<gene>
    <name evidence="2" type="ORF">SAMEA2275694_02619</name>
</gene>
<accession>A0A9Q7WJ01</accession>
<dbReference type="RefSeq" id="WP_074357516.1">
    <property type="nucleotide sequence ID" value="NZ_FSCP01000001.1"/>
</dbReference>
<evidence type="ECO:0000256" key="1">
    <source>
        <dbReference type="SAM" id="MobiDB-lite"/>
    </source>
</evidence>
<dbReference type="EMBL" id="FSFA01000003">
    <property type="protein sequence ID" value="SHX42854.1"/>
    <property type="molecule type" value="Genomic_DNA"/>
</dbReference>
<proteinExistence type="predicted"/>